<evidence type="ECO:0000256" key="1">
    <source>
        <dbReference type="SAM" id="Phobius"/>
    </source>
</evidence>
<keyword evidence="1" id="KW-1133">Transmembrane helix</keyword>
<keyword evidence="1" id="KW-0812">Transmembrane</keyword>
<organism evidence="3 4">
    <name type="scientific">Heligmosomoides polygyrus</name>
    <name type="common">Parasitic roundworm</name>
    <dbReference type="NCBI Taxonomy" id="6339"/>
    <lineage>
        <taxon>Eukaryota</taxon>
        <taxon>Metazoa</taxon>
        <taxon>Ecdysozoa</taxon>
        <taxon>Nematoda</taxon>
        <taxon>Chromadorea</taxon>
        <taxon>Rhabditida</taxon>
        <taxon>Rhabditina</taxon>
        <taxon>Rhabditomorpha</taxon>
        <taxon>Strongyloidea</taxon>
        <taxon>Heligmosomidae</taxon>
        <taxon>Heligmosomoides</taxon>
    </lineage>
</organism>
<dbReference type="Proteomes" id="UP000050761">
    <property type="component" value="Unassembled WGS sequence"/>
</dbReference>
<dbReference type="WBParaSite" id="HPBE_0000196101-mRNA-1">
    <property type="protein sequence ID" value="HPBE_0000196101-mRNA-1"/>
    <property type="gene ID" value="HPBE_0000196101"/>
</dbReference>
<evidence type="ECO:0000313" key="2">
    <source>
        <dbReference type="EMBL" id="VDO22367.1"/>
    </source>
</evidence>
<dbReference type="EMBL" id="UZAH01002541">
    <property type="protein sequence ID" value="VDO22367.1"/>
    <property type="molecule type" value="Genomic_DNA"/>
</dbReference>
<feature type="transmembrane region" description="Helical" evidence="1">
    <location>
        <begin position="32"/>
        <end position="50"/>
    </location>
</feature>
<reference evidence="4" key="2">
    <citation type="submission" date="2019-09" db="UniProtKB">
        <authorList>
            <consortium name="WormBaseParasite"/>
        </authorList>
    </citation>
    <scope>IDENTIFICATION</scope>
</reference>
<keyword evidence="3" id="KW-1185">Reference proteome</keyword>
<proteinExistence type="predicted"/>
<dbReference type="OrthoDB" id="5866995at2759"/>
<accession>A0A3P7UK81</accession>
<sequence length="124" mass="13543">MTPPEMVVKNGYVIINGMAKMGTKENLAGADLYATVMLGLFAFIIILLMLRSIKSKESLDEQPTLLRASPGPLFRDLEIHAYLPGGVVVSDGRTIEDELREASWLSGDTEPLSYGVVANAVRLY</sequence>
<reference evidence="2 3" key="1">
    <citation type="submission" date="2018-11" db="EMBL/GenBank/DDBJ databases">
        <authorList>
            <consortium name="Pathogen Informatics"/>
        </authorList>
    </citation>
    <scope>NUCLEOTIDE SEQUENCE [LARGE SCALE GENOMIC DNA]</scope>
</reference>
<evidence type="ECO:0000313" key="3">
    <source>
        <dbReference type="Proteomes" id="UP000050761"/>
    </source>
</evidence>
<keyword evidence="1" id="KW-0472">Membrane</keyword>
<name>A0A183F719_HELPZ</name>
<protein>
    <submittedName>
        <fullName evidence="4">DUF2149 domain-containing protein</fullName>
    </submittedName>
</protein>
<accession>A0A183F719</accession>
<evidence type="ECO:0000313" key="4">
    <source>
        <dbReference type="WBParaSite" id="HPBE_0000196101-mRNA-1"/>
    </source>
</evidence>
<gene>
    <name evidence="2" type="ORF">HPBE_LOCUS1962</name>
</gene>
<dbReference type="AlphaFoldDB" id="A0A183F719"/>